<evidence type="ECO:0000313" key="2">
    <source>
        <dbReference type="Proteomes" id="UP000828048"/>
    </source>
</evidence>
<name>A0ACB7WXI0_9ERIC</name>
<evidence type="ECO:0000313" key="1">
    <source>
        <dbReference type="EMBL" id="KAH7833168.1"/>
    </source>
</evidence>
<accession>A0ACB7WXI0</accession>
<sequence>MDPFCYPYGTFGTRGEVNQSMRHMEKGFPSMMGKLDHGNPCLDVLGGYIGNCDDSTTLPSSGCDTKSNSLFGELESGLSFSSSFITSNVSKSSLVDLKLGKWADWSEDKSSSFANGKSGFFPEGSSFAAKRARTMNLSTQNLTCQVHGCNKDLSSSKDYHKRHRVCDIHSKTARVIVNGIEQRFCQQCSRFHLLGEFDDGKRSCRKRLAGHNERRRKPQFDTTLSGKQHMLVKYFEEDRFLWTSLPKGSSFVFPDMIPSGLTTPQGNVQGNQRSHVKLEEESNLKLVFHPNGLRKQHSPGKFSSQTGYTSETASTVQELPGVSNSSSALSLLSKNLSSHSTEIPPVMDQSSPNAFCSSVMDSMEIGQARSPVFLGSSSTPVDFQVQATRNLRRSDYVKAKGYISPEHGQTVDLVQLSSHLQRVEQQRNSMQLKQANENFCYFPTI</sequence>
<dbReference type="EMBL" id="CM037152">
    <property type="protein sequence ID" value="KAH7833168.1"/>
    <property type="molecule type" value="Genomic_DNA"/>
</dbReference>
<dbReference type="Proteomes" id="UP000828048">
    <property type="component" value="Chromosome 2"/>
</dbReference>
<gene>
    <name evidence="1" type="ORF">Vadar_003649</name>
</gene>
<proteinExistence type="predicted"/>
<protein>
    <submittedName>
        <fullName evidence="1">Uncharacterized protein</fullName>
    </submittedName>
</protein>
<comment type="caution">
    <text evidence="1">The sequence shown here is derived from an EMBL/GenBank/DDBJ whole genome shotgun (WGS) entry which is preliminary data.</text>
</comment>
<keyword evidence="2" id="KW-1185">Reference proteome</keyword>
<organism evidence="1 2">
    <name type="scientific">Vaccinium darrowii</name>
    <dbReference type="NCBI Taxonomy" id="229202"/>
    <lineage>
        <taxon>Eukaryota</taxon>
        <taxon>Viridiplantae</taxon>
        <taxon>Streptophyta</taxon>
        <taxon>Embryophyta</taxon>
        <taxon>Tracheophyta</taxon>
        <taxon>Spermatophyta</taxon>
        <taxon>Magnoliopsida</taxon>
        <taxon>eudicotyledons</taxon>
        <taxon>Gunneridae</taxon>
        <taxon>Pentapetalae</taxon>
        <taxon>asterids</taxon>
        <taxon>Ericales</taxon>
        <taxon>Ericaceae</taxon>
        <taxon>Vaccinioideae</taxon>
        <taxon>Vaccinieae</taxon>
        <taxon>Vaccinium</taxon>
    </lineage>
</organism>
<reference evidence="1 2" key="1">
    <citation type="journal article" date="2021" name="Hortic Res">
        <title>High-quality reference genome and annotation aids understanding of berry development for evergreen blueberry (Vaccinium darrowii).</title>
        <authorList>
            <person name="Yu J."/>
            <person name="Hulse-Kemp A.M."/>
            <person name="Babiker E."/>
            <person name="Staton M."/>
        </authorList>
    </citation>
    <scope>NUCLEOTIDE SEQUENCE [LARGE SCALE GENOMIC DNA]</scope>
    <source>
        <strain evidence="2">cv. NJ 8807/NJ 8810</strain>
        <tissue evidence="1">Young leaf</tissue>
    </source>
</reference>